<dbReference type="GeneID" id="65406157"/>
<protein>
    <submittedName>
        <fullName evidence="9">Multiple sugar transport system permease protein</fullName>
    </submittedName>
</protein>
<name>A0A562J7J8_9BACI</name>
<reference evidence="9 10" key="1">
    <citation type="journal article" date="2015" name="Stand. Genomic Sci.">
        <title>Genomic Encyclopedia of Bacterial and Archaeal Type Strains, Phase III: the genomes of soil and plant-associated and newly described type strains.</title>
        <authorList>
            <person name="Whitman W.B."/>
            <person name="Woyke T."/>
            <person name="Klenk H.P."/>
            <person name="Zhou Y."/>
            <person name="Lilburn T.G."/>
            <person name="Beck B.J."/>
            <person name="De Vos P."/>
            <person name="Vandamme P."/>
            <person name="Eisen J.A."/>
            <person name="Garrity G."/>
            <person name="Hugenholtz P."/>
            <person name="Kyrpides N.C."/>
        </authorList>
    </citation>
    <scope>NUCLEOTIDE SEQUENCE [LARGE SCALE GENOMIC DNA]</scope>
    <source>
        <strain evidence="9 10">CGMCC 1.10115</strain>
    </source>
</reference>
<evidence type="ECO:0000256" key="2">
    <source>
        <dbReference type="ARBA" id="ARBA00022448"/>
    </source>
</evidence>
<dbReference type="InterPro" id="IPR035906">
    <property type="entry name" value="MetI-like_sf"/>
</dbReference>
<dbReference type="SUPFAM" id="SSF161098">
    <property type="entry name" value="MetI-like"/>
    <property type="match status" value="1"/>
</dbReference>
<dbReference type="PANTHER" id="PTHR30193:SF37">
    <property type="entry name" value="INNER MEMBRANE ABC TRANSPORTER PERMEASE PROTEIN YCJO"/>
    <property type="match status" value="1"/>
</dbReference>
<evidence type="ECO:0000256" key="1">
    <source>
        <dbReference type="ARBA" id="ARBA00004651"/>
    </source>
</evidence>
<evidence type="ECO:0000256" key="6">
    <source>
        <dbReference type="ARBA" id="ARBA00023136"/>
    </source>
</evidence>
<keyword evidence="9" id="KW-0762">Sugar transport</keyword>
<dbReference type="GO" id="GO:0055085">
    <property type="term" value="P:transmembrane transport"/>
    <property type="evidence" value="ECO:0007669"/>
    <property type="project" value="InterPro"/>
</dbReference>
<keyword evidence="4 7" id="KW-0812">Transmembrane</keyword>
<dbReference type="EMBL" id="VLKI01000026">
    <property type="protein sequence ID" value="TWH78894.1"/>
    <property type="molecule type" value="Genomic_DNA"/>
</dbReference>
<feature type="transmembrane region" description="Helical" evidence="7">
    <location>
        <begin position="30"/>
        <end position="53"/>
    </location>
</feature>
<accession>A0A562J7J8</accession>
<dbReference type="Proteomes" id="UP000318667">
    <property type="component" value="Unassembled WGS sequence"/>
</dbReference>
<organism evidence="9 10">
    <name type="scientific">Cytobacillus oceanisediminis</name>
    <dbReference type="NCBI Taxonomy" id="665099"/>
    <lineage>
        <taxon>Bacteria</taxon>
        <taxon>Bacillati</taxon>
        <taxon>Bacillota</taxon>
        <taxon>Bacilli</taxon>
        <taxon>Bacillales</taxon>
        <taxon>Bacillaceae</taxon>
        <taxon>Cytobacillus</taxon>
    </lineage>
</organism>
<comment type="caution">
    <text evidence="9">The sequence shown here is derived from an EMBL/GenBank/DDBJ whole genome shotgun (WGS) entry which is preliminary data.</text>
</comment>
<dbReference type="InterPro" id="IPR051393">
    <property type="entry name" value="ABC_transporter_permease"/>
</dbReference>
<evidence type="ECO:0000313" key="10">
    <source>
        <dbReference type="Proteomes" id="UP000318667"/>
    </source>
</evidence>
<dbReference type="Gene3D" id="1.10.3720.10">
    <property type="entry name" value="MetI-like"/>
    <property type="match status" value="1"/>
</dbReference>
<dbReference type="CDD" id="cd06261">
    <property type="entry name" value="TM_PBP2"/>
    <property type="match status" value="1"/>
</dbReference>
<sequence length="307" mass="35039">MDLVKSMEVKGEHNHTEAKKYKWKQKLTPIGFISPVLLIFSLFLFFPVLFAFYMSFHQWGMIGTPEFVGFHNYVRLFQDPLFWTSIKNTLIFSLSVPLKVAIALFIAVLLNQKIRGLGFYRAAFFFPVVLSMVVVGLVWQWMFSPSYGFINYLLEKLGLPLQNMLIDSDQAMIVLIIVSIWKGLGSNLLLFLAGLQAIPSSVYEAAEIDGANSWQKFWHITVQLLKPTTLFVLIITLIGSFKIFDLAYVITGGGPGTSTMVLVHYIYQEAFQRFDMGYASAAAYVFFIILFILTLVQMRMFKSDSEF</sequence>
<dbReference type="GO" id="GO:0005886">
    <property type="term" value="C:plasma membrane"/>
    <property type="evidence" value="ECO:0007669"/>
    <property type="project" value="UniProtKB-SubCell"/>
</dbReference>
<evidence type="ECO:0000256" key="4">
    <source>
        <dbReference type="ARBA" id="ARBA00022692"/>
    </source>
</evidence>
<proteinExistence type="inferred from homology"/>
<feature type="transmembrane region" description="Helical" evidence="7">
    <location>
        <begin position="278"/>
        <end position="296"/>
    </location>
</feature>
<dbReference type="PROSITE" id="PS50928">
    <property type="entry name" value="ABC_TM1"/>
    <property type="match status" value="1"/>
</dbReference>
<dbReference type="InterPro" id="IPR000515">
    <property type="entry name" value="MetI-like"/>
</dbReference>
<keyword evidence="2 7" id="KW-0813">Transport</keyword>
<feature type="transmembrane region" description="Helical" evidence="7">
    <location>
        <begin position="122"/>
        <end position="141"/>
    </location>
</feature>
<evidence type="ECO:0000259" key="8">
    <source>
        <dbReference type="PROSITE" id="PS50928"/>
    </source>
</evidence>
<keyword evidence="10" id="KW-1185">Reference proteome</keyword>
<feature type="transmembrane region" description="Helical" evidence="7">
    <location>
        <begin position="90"/>
        <end position="110"/>
    </location>
</feature>
<keyword evidence="5 7" id="KW-1133">Transmembrane helix</keyword>
<feature type="domain" description="ABC transmembrane type-1" evidence="8">
    <location>
        <begin position="85"/>
        <end position="297"/>
    </location>
</feature>
<dbReference type="PANTHER" id="PTHR30193">
    <property type="entry name" value="ABC TRANSPORTER PERMEASE PROTEIN"/>
    <property type="match status" value="1"/>
</dbReference>
<keyword evidence="6 7" id="KW-0472">Membrane</keyword>
<comment type="subcellular location">
    <subcellularLocation>
        <location evidence="1 7">Cell membrane</location>
        <topology evidence="1 7">Multi-pass membrane protein</topology>
    </subcellularLocation>
</comment>
<evidence type="ECO:0000313" key="9">
    <source>
        <dbReference type="EMBL" id="TWH78894.1"/>
    </source>
</evidence>
<comment type="similarity">
    <text evidence="7">Belongs to the binding-protein-dependent transport system permease family.</text>
</comment>
<dbReference type="RefSeq" id="WP_199749551.1">
    <property type="nucleotide sequence ID" value="NZ_CBCSDC010000040.1"/>
</dbReference>
<gene>
    <name evidence="9" type="ORF">IQ19_05093</name>
</gene>
<keyword evidence="3" id="KW-1003">Cell membrane</keyword>
<dbReference type="Pfam" id="PF00528">
    <property type="entry name" value="BPD_transp_1"/>
    <property type="match status" value="1"/>
</dbReference>
<evidence type="ECO:0000256" key="5">
    <source>
        <dbReference type="ARBA" id="ARBA00022989"/>
    </source>
</evidence>
<dbReference type="AlphaFoldDB" id="A0A562J7J8"/>
<evidence type="ECO:0000256" key="3">
    <source>
        <dbReference type="ARBA" id="ARBA00022475"/>
    </source>
</evidence>
<evidence type="ECO:0000256" key="7">
    <source>
        <dbReference type="RuleBase" id="RU363032"/>
    </source>
</evidence>